<evidence type="ECO:0000313" key="4">
    <source>
        <dbReference type="Proteomes" id="UP000838821"/>
    </source>
</evidence>
<comment type="caution">
    <text evidence="3">The sequence shown here is derived from an EMBL/GenBank/DDBJ whole genome shotgun (WGS) entry which is preliminary data.</text>
</comment>
<organism evidence="3 4">
    <name type="scientific">Paenibacillus allorhizoplanae</name>
    <dbReference type="NCBI Taxonomy" id="2905648"/>
    <lineage>
        <taxon>Bacteria</taxon>
        <taxon>Bacillati</taxon>
        <taxon>Bacillota</taxon>
        <taxon>Bacilli</taxon>
        <taxon>Bacillales</taxon>
        <taxon>Paenibacillaceae</taxon>
        <taxon>Paenibacillus</taxon>
    </lineage>
</organism>
<evidence type="ECO:0008006" key="5">
    <source>
        <dbReference type="Google" id="ProtNLM"/>
    </source>
</evidence>
<dbReference type="RefSeq" id="WP_236291495.1">
    <property type="nucleotide sequence ID" value="NZ_CAKMMW010000022.1"/>
</dbReference>
<protein>
    <recommendedName>
        <fullName evidence="5">Cytochrome c oxidase subunit 2A</fullName>
    </recommendedName>
</protein>
<evidence type="ECO:0000256" key="2">
    <source>
        <dbReference type="SAM" id="Phobius"/>
    </source>
</evidence>
<feature type="transmembrane region" description="Helical" evidence="2">
    <location>
        <begin position="26"/>
        <end position="48"/>
    </location>
</feature>
<accession>A0ABN8H4B2</accession>
<feature type="compositionally biased region" description="Basic and acidic residues" evidence="1">
    <location>
        <begin position="9"/>
        <end position="20"/>
    </location>
</feature>
<dbReference type="Proteomes" id="UP000838821">
    <property type="component" value="Unassembled WGS sequence"/>
</dbReference>
<sequence length="51" mass="5812">MNSHHKHTHASERTEHKPEPSLRGTFASVLVVGLFLVISWVAVFLLFISRQ</sequence>
<reference evidence="3" key="1">
    <citation type="submission" date="2022-01" db="EMBL/GenBank/DDBJ databases">
        <authorList>
            <person name="Criscuolo A."/>
        </authorList>
    </citation>
    <scope>NUCLEOTIDE SEQUENCE</scope>
    <source>
        <strain evidence="3">CIP111891</strain>
    </source>
</reference>
<feature type="region of interest" description="Disordered" evidence="1">
    <location>
        <begin position="1"/>
        <end position="20"/>
    </location>
</feature>
<dbReference type="Pfam" id="PF08113">
    <property type="entry name" value="CoxIIa"/>
    <property type="match status" value="1"/>
</dbReference>
<name>A0ABN8H4B2_9BACL</name>
<keyword evidence="4" id="KW-1185">Reference proteome</keyword>
<keyword evidence="2" id="KW-1133">Transmembrane helix</keyword>
<dbReference type="InterPro" id="IPR012538">
    <property type="entry name" value="Cyt_c_oxidase_su2a"/>
</dbReference>
<proteinExistence type="predicted"/>
<keyword evidence="2" id="KW-0472">Membrane</keyword>
<evidence type="ECO:0000256" key="1">
    <source>
        <dbReference type="SAM" id="MobiDB-lite"/>
    </source>
</evidence>
<gene>
    <name evidence="3" type="ORF">PAECIP111891_05404</name>
</gene>
<keyword evidence="2" id="KW-0812">Transmembrane</keyword>
<dbReference type="EMBL" id="CAKMMW010000022">
    <property type="protein sequence ID" value="CAH1222886.1"/>
    <property type="molecule type" value="Genomic_DNA"/>
</dbReference>
<evidence type="ECO:0000313" key="3">
    <source>
        <dbReference type="EMBL" id="CAH1222886.1"/>
    </source>
</evidence>